<evidence type="ECO:0000313" key="2">
    <source>
        <dbReference type="Proteomes" id="UP001497522"/>
    </source>
</evidence>
<gene>
    <name evidence="1" type="ORF">CSSPJE1EN2_LOCUS13292</name>
</gene>
<evidence type="ECO:0008006" key="3">
    <source>
        <dbReference type="Google" id="ProtNLM"/>
    </source>
</evidence>
<reference evidence="1 2" key="1">
    <citation type="submission" date="2024-03" db="EMBL/GenBank/DDBJ databases">
        <authorList>
            <consortium name="ELIXIR-Norway"/>
            <consortium name="Elixir Norway"/>
        </authorList>
    </citation>
    <scope>NUCLEOTIDE SEQUENCE [LARGE SCALE GENOMIC DNA]</scope>
</reference>
<dbReference type="SUPFAM" id="SSF56219">
    <property type="entry name" value="DNase I-like"/>
    <property type="match status" value="1"/>
</dbReference>
<proteinExistence type="predicted"/>
<dbReference type="InterPro" id="IPR036691">
    <property type="entry name" value="Endo/exonu/phosph_ase_sf"/>
</dbReference>
<name>A0ABP1B6C6_9BRYO</name>
<protein>
    <recommendedName>
        <fullName evidence="3">Endonuclease/exonuclease/phosphatase domain-containing protein</fullName>
    </recommendedName>
</protein>
<accession>A0ABP1B6C6</accession>
<organism evidence="1 2">
    <name type="scientific">Sphagnum jensenii</name>
    <dbReference type="NCBI Taxonomy" id="128206"/>
    <lineage>
        <taxon>Eukaryota</taxon>
        <taxon>Viridiplantae</taxon>
        <taxon>Streptophyta</taxon>
        <taxon>Embryophyta</taxon>
        <taxon>Bryophyta</taxon>
        <taxon>Sphagnophytina</taxon>
        <taxon>Sphagnopsida</taxon>
        <taxon>Sphagnales</taxon>
        <taxon>Sphagnaceae</taxon>
        <taxon>Sphagnum</taxon>
    </lineage>
</organism>
<sequence length="206" mass="23053">MGHSQRTSAGTSILVDRRTAPLVVDSEILMEGRAQFIKLQFADSGSLTIVNVFRKMSKNAYTFDNGRSRANSTVSRIDKFMISQDLDSKGERIESTISIRKFSDHSPLLILIWGQPTAPNNLARYFDSSLLGEKENKATMLQAWADDLPTPTRDQEWSSWLEAAIGKVMCCNMRLAKAKNASEAPWSKCTKKNPIGRILVAMRPNQ</sequence>
<keyword evidence="2" id="KW-1185">Reference proteome</keyword>
<evidence type="ECO:0000313" key="1">
    <source>
        <dbReference type="EMBL" id="CAK9870624.1"/>
    </source>
</evidence>
<dbReference type="Gene3D" id="3.60.10.10">
    <property type="entry name" value="Endonuclease/exonuclease/phosphatase"/>
    <property type="match status" value="1"/>
</dbReference>
<dbReference type="EMBL" id="OZ023703">
    <property type="protein sequence ID" value="CAK9870624.1"/>
    <property type="molecule type" value="Genomic_DNA"/>
</dbReference>
<dbReference type="Proteomes" id="UP001497522">
    <property type="component" value="Chromosome 2"/>
</dbReference>